<feature type="domain" description="BioF2-like acetyltransferase" evidence="1">
    <location>
        <begin position="159"/>
        <end position="239"/>
    </location>
</feature>
<dbReference type="InterPro" id="IPR038740">
    <property type="entry name" value="BioF2-like_GNAT_dom"/>
</dbReference>
<dbReference type="SUPFAM" id="SSF55729">
    <property type="entry name" value="Acyl-CoA N-acyltransferases (Nat)"/>
    <property type="match status" value="1"/>
</dbReference>
<reference evidence="2 3" key="1">
    <citation type="submission" date="2016-11" db="EMBL/GenBank/DDBJ databases">
        <authorList>
            <person name="Jaros S."/>
            <person name="Januszkiewicz K."/>
            <person name="Wedrychowicz H."/>
        </authorList>
    </citation>
    <scope>NUCLEOTIDE SEQUENCE [LARGE SCALE GENOMIC DNA]</scope>
    <source>
        <strain evidence="2 3">DSM 19436</strain>
    </source>
</reference>
<gene>
    <name evidence="2" type="ORF">SAMN02745157_1960</name>
</gene>
<dbReference type="OrthoDB" id="7375995at2"/>
<evidence type="ECO:0000313" key="2">
    <source>
        <dbReference type="EMBL" id="SHF23173.1"/>
    </source>
</evidence>
<dbReference type="GO" id="GO:0016740">
    <property type="term" value="F:transferase activity"/>
    <property type="evidence" value="ECO:0007669"/>
    <property type="project" value="UniProtKB-KW"/>
</dbReference>
<dbReference type="InterPro" id="IPR016181">
    <property type="entry name" value="Acyl_CoA_acyltransferase"/>
</dbReference>
<name>A0A1M4ZYP6_9HYPH</name>
<keyword evidence="2" id="KW-0808">Transferase</keyword>
<proteinExistence type="predicted"/>
<dbReference type="AlphaFoldDB" id="A0A1M4ZYP6"/>
<dbReference type="Gene3D" id="3.40.630.30">
    <property type="match status" value="1"/>
</dbReference>
<keyword evidence="3" id="KW-1185">Reference proteome</keyword>
<dbReference type="STRING" id="1122133.SAMN02745157_1960"/>
<protein>
    <submittedName>
        <fullName evidence="2">Acetyltransferase (GNAT) domain-containing protein</fullName>
    </submittedName>
</protein>
<sequence>MPAYRSKAYVDSLSEFGEAAALPGSGGWFLRRSIAGHDLHDGMTYPILACEDWSALADDIEGWRGRLVSFATVPDPLGQYAMADLERAFPDRLVPFKHHHVADLSFPTDRIVSSHHARQVGKAFRKGVEVEAYSDPRVMLDIWLGLFDHAIEKFDIGGIRKFSRFAFERQLALPGAIMSVARQNGTPVAAHFLLVGDGVVYAHAAAASPAAYKLGAAYALYYHDLKYFADKAQWIDWGGEPGMAQEGNLSSFKAGWSTGIRQSYFCGRILDRERYAALASASGTPATSYFPAYRVGEFD</sequence>
<dbReference type="Pfam" id="PF13480">
    <property type="entry name" value="Acetyltransf_6"/>
    <property type="match status" value="1"/>
</dbReference>
<dbReference type="Proteomes" id="UP000184485">
    <property type="component" value="Unassembled WGS sequence"/>
</dbReference>
<dbReference type="EMBL" id="FQUP01000001">
    <property type="protein sequence ID" value="SHF23173.1"/>
    <property type="molecule type" value="Genomic_DNA"/>
</dbReference>
<evidence type="ECO:0000259" key="1">
    <source>
        <dbReference type="Pfam" id="PF13480"/>
    </source>
</evidence>
<evidence type="ECO:0000313" key="3">
    <source>
        <dbReference type="Proteomes" id="UP000184485"/>
    </source>
</evidence>
<organism evidence="2 3">
    <name type="scientific">Kaistia soli DSM 19436</name>
    <dbReference type="NCBI Taxonomy" id="1122133"/>
    <lineage>
        <taxon>Bacteria</taxon>
        <taxon>Pseudomonadati</taxon>
        <taxon>Pseudomonadota</taxon>
        <taxon>Alphaproteobacteria</taxon>
        <taxon>Hyphomicrobiales</taxon>
        <taxon>Kaistiaceae</taxon>
        <taxon>Kaistia</taxon>
    </lineage>
</organism>
<accession>A0A1M4ZYP6</accession>